<sequence>MKKLPSLPELPRKPNGRTDFGKPIVIAKETVNVAADYSLDLALENLQSYDFLDSSVSQPNSPDKLDINTYLRFAVVMTIQQNFNLPITGNLDDLNTINIITKPRCDFPDKIHGTSTLTKLANNQISLKPWWRNVKKNELSICFWQ</sequence>
<accession>A0A392ML30</accession>
<protein>
    <submittedName>
        <fullName evidence="1">Metalloendoproteinase 1</fullName>
    </submittedName>
</protein>
<reference evidence="1 2" key="1">
    <citation type="journal article" date="2018" name="Front. Plant Sci.">
        <title>Red Clover (Trifolium pratense) and Zigzag Clover (T. medium) - A Picture of Genomic Similarities and Differences.</title>
        <authorList>
            <person name="Dluhosova J."/>
            <person name="Istvanek J."/>
            <person name="Nedelnik J."/>
            <person name="Repkova J."/>
        </authorList>
    </citation>
    <scope>NUCLEOTIDE SEQUENCE [LARGE SCALE GENOMIC DNA]</scope>
    <source>
        <strain evidence="2">cv. 10/8</strain>
        <tissue evidence="1">Leaf</tissue>
    </source>
</reference>
<dbReference type="Gene3D" id="1.10.101.10">
    <property type="entry name" value="PGBD-like superfamily/PGBD"/>
    <property type="match status" value="1"/>
</dbReference>
<keyword evidence="2" id="KW-1185">Reference proteome</keyword>
<evidence type="ECO:0000313" key="1">
    <source>
        <dbReference type="EMBL" id="MCH87795.1"/>
    </source>
</evidence>
<dbReference type="InterPro" id="IPR036366">
    <property type="entry name" value="PGBDSf"/>
</dbReference>
<evidence type="ECO:0000313" key="2">
    <source>
        <dbReference type="Proteomes" id="UP000265520"/>
    </source>
</evidence>
<proteinExistence type="predicted"/>
<gene>
    <name evidence="1" type="ORF">A2U01_0008674</name>
</gene>
<dbReference type="EMBL" id="LXQA010012929">
    <property type="protein sequence ID" value="MCH87795.1"/>
    <property type="molecule type" value="Genomic_DNA"/>
</dbReference>
<dbReference type="InterPro" id="IPR036365">
    <property type="entry name" value="PGBD-like_sf"/>
</dbReference>
<organism evidence="1 2">
    <name type="scientific">Trifolium medium</name>
    <dbReference type="NCBI Taxonomy" id="97028"/>
    <lineage>
        <taxon>Eukaryota</taxon>
        <taxon>Viridiplantae</taxon>
        <taxon>Streptophyta</taxon>
        <taxon>Embryophyta</taxon>
        <taxon>Tracheophyta</taxon>
        <taxon>Spermatophyta</taxon>
        <taxon>Magnoliopsida</taxon>
        <taxon>eudicotyledons</taxon>
        <taxon>Gunneridae</taxon>
        <taxon>Pentapetalae</taxon>
        <taxon>rosids</taxon>
        <taxon>fabids</taxon>
        <taxon>Fabales</taxon>
        <taxon>Fabaceae</taxon>
        <taxon>Papilionoideae</taxon>
        <taxon>50 kb inversion clade</taxon>
        <taxon>NPAAA clade</taxon>
        <taxon>Hologalegina</taxon>
        <taxon>IRL clade</taxon>
        <taxon>Trifolieae</taxon>
        <taxon>Trifolium</taxon>
    </lineage>
</organism>
<dbReference type="Proteomes" id="UP000265520">
    <property type="component" value="Unassembled WGS sequence"/>
</dbReference>
<dbReference type="SUPFAM" id="SSF47090">
    <property type="entry name" value="PGBD-like"/>
    <property type="match status" value="1"/>
</dbReference>
<comment type="caution">
    <text evidence="1">The sequence shown here is derived from an EMBL/GenBank/DDBJ whole genome shotgun (WGS) entry which is preliminary data.</text>
</comment>
<dbReference type="AlphaFoldDB" id="A0A392ML30"/>
<name>A0A392ML30_9FABA</name>